<dbReference type="AlphaFoldDB" id="A0AAV4LSX2"/>
<dbReference type="RefSeq" id="XP_067714240.1">
    <property type="nucleotide sequence ID" value="XM_067858139.1"/>
</dbReference>
<sequence length="298" mass="33882">MYWRDNKHKLDPLTSQFLTTLFGPTVNKIVYNDAVDLACVFKHNFKIDVRNILDLSYMHITQNENKQTATSIAMLQELQYARVTEGRRPKPAVDYQSKSPHDVAINHLSQTRHLLRYLLSKQGNSENWWKLRIGTMIDNLILHPAKKFYAVREGHALDPGEFTASAFKGHLQATIDRVIGKPTTVVKMPENELFKAVVKSKSFVDRTALLTLNAFVVSTLQSTVKPLYAVVGPEAFHQLADLQVGDTVEITPTQRENGVVRLFNSYDRVCCNATRLHGDALMYNVRTGRLVPRITHPR</sequence>
<proteinExistence type="predicted"/>
<keyword evidence="2" id="KW-1185">Reference proteome</keyword>
<reference evidence="1 2" key="1">
    <citation type="submission" date="2021-06" db="EMBL/GenBank/DDBJ databases">
        <title>Genome sequence of Babesia caballi.</title>
        <authorList>
            <person name="Yamagishi J."/>
            <person name="Kidaka T."/>
            <person name="Ochi A."/>
        </authorList>
    </citation>
    <scope>NUCLEOTIDE SEQUENCE [LARGE SCALE GENOMIC DNA]</scope>
    <source>
        <strain evidence="1">USDA-D6B2</strain>
    </source>
</reference>
<evidence type="ECO:0000313" key="2">
    <source>
        <dbReference type="Proteomes" id="UP001497744"/>
    </source>
</evidence>
<gene>
    <name evidence="1" type="ORF">BcabD6B2_16060</name>
</gene>
<dbReference type="GeneID" id="94193652"/>
<dbReference type="Proteomes" id="UP001497744">
    <property type="component" value="Unassembled WGS sequence"/>
</dbReference>
<dbReference type="EMBL" id="BPLF01000001">
    <property type="protein sequence ID" value="GIX62171.1"/>
    <property type="molecule type" value="Genomic_DNA"/>
</dbReference>
<evidence type="ECO:0000313" key="1">
    <source>
        <dbReference type="EMBL" id="GIX62171.1"/>
    </source>
</evidence>
<comment type="caution">
    <text evidence="1">The sequence shown here is derived from an EMBL/GenBank/DDBJ whole genome shotgun (WGS) entry which is preliminary data.</text>
</comment>
<accession>A0AAV4LSX2</accession>
<organism evidence="1 2">
    <name type="scientific">Babesia caballi</name>
    <dbReference type="NCBI Taxonomy" id="5871"/>
    <lineage>
        <taxon>Eukaryota</taxon>
        <taxon>Sar</taxon>
        <taxon>Alveolata</taxon>
        <taxon>Apicomplexa</taxon>
        <taxon>Aconoidasida</taxon>
        <taxon>Piroplasmida</taxon>
        <taxon>Babesiidae</taxon>
        <taxon>Babesia</taxon>
    </lineage>
</organism>
<protein>
    <submittedName>
        <fullName evidence="1">Spc97 / Spc98 family of spindle pole body component</fullName>
    </submittedName>
</protein>
<name>A0AAV4LSX2_BABCB</name>